<protein>
    <submittedName>
        <fullName evidence="3">FecR protein</fullName>
    </submittedName>
</protein>
<evidence type="ECO:0000313" key="3">
    <source>
        <dbReference type="EMBL" id="SEM49741.1"/>
    </source>
</evidence>
<proteinExistence type="predicted"/>
<feature type="signal peptide" evidence="1">
    <location>
        <begin position="1"/>
        <end position="20"/>
    </location>
</feature>
<evidence type="ECO:0000256" key="1">
    <source>
        <dbReference type="SAM" id="SignalP"/>
    </source>
</evidence>
<evidence type="ECO:0000313" key="4">
    <source>
        <dbReference type="Proteomes" id="UP000198744"/>
    </source>
</evidence>
<gene>
    <name evidence="3" type="ORF">SAMN04489760_11836</name>
</gene>
<keyword evidence="1" id="KW-0732">Signal</keyword>
<keyword evidence="4" id="KW-1185">Reference proteome</keyword>
<organism evidence="3 4">
    <name type="scientific">Syntrophus gentianae</name>
    <dbReference type="NCBI Taxonomy" id="43775"/>
    <lineage>
        <taxon>Bacteria</taxon>
        <taxon>Pseudomonadati</taxon>
        <taxon>Thermodesulfobacteriota</taxon>
        <taxon>Syntrophia</taxon>
        <taxon>Syntrophales</taxon>
        <taxon>Syntrophaceae</taxon>
        <taxon>Syntrophus</taxon>
    </lineage>
</organism>
<sequence>MRYIFGVLCLVLFLSYNAQAASNEEAATVKNCSGAALIVRQNITLPVKKHDRIFAGDLLRTGRDGTMGVIFKDNTTLSLGPRSELAIDEFLFAPSQGKLSIVTRMFRGTVAYVSGVIAKLSPQAVRFETPTATIGIRGTKFLVKVDGGETE</sequence>
<name>A0A1H7YV06_9BACT</name>
<dbReference type="EMBL" id="FOBS01000018">
    <property type="protein sequence ID" value="SEM49741.1"/>
    <property type="molecule type" value="Genomic_DNA"/>
</dbReference>
<accession>A0A1H7YV06</accession>
<dbReference type="Pfam" id="PF04773">
    <property type="entry name" value="FecR"/>
    <property type="match status" value="1"/>
</dbReference>
<dbReference type="Proteomes" id="UP000198744">
    <property type="component" value="Unassembled WGS sequence"/>
</dbReference>
<dbReference type="OrthoDB" id="5415289at2"/>
<dbReference type="RefSeq" id="WP_093883942.1">
    <property type="nucleotide sequence ID" value="NZ_FOBS01000018.1"/>
</dbReference>
<dbReference type="AlphaFoldDB" id="A0A1H7YV06"/>
<dbReference type="PANTHER" id="PTHR38731">
    <property type="entry name" value="LIPL45-RELATED LIPOPROTEIN-RELATED"/>
    <property type="match status" value="1"/>
</dbReference>
<feature type="chain" id="PRO_5011720530" evidence="1">
    <location>
        <begin position="21"/>
        <end position="151"/>
    </location>
</feature>
<reference evidence="3 4" key="1">
    <citation type="submission" date="2016-10" db="EMBL/GenBank/DDBJ databases">
        <authorList>
            <person name="de Groot N.N."/>
        </authorList>
    </citation>
    <scope>NUCLEOTIDE SEQUENCE [LARGE SCALE GENOMIC DNA]</scope>
    <source>
        <strain evidence="3 4">DSM 8423</strain>
    </source>
</reference>
<feature type="domain" description="FecR protein" evidence="2">
    <location>
        <begin position="58"/>
        <end position="150"/>
    </location>
</feature>
<evidence type="ECO:0000259" key="2">
    <source>
        <dbReference type="Pfam" id="PF04773"/>
    </source>
</evidence>
<dbReference type="InterPro" id="IPR006860">
    <property type="entry name" value="FecR"/>
</dbReference>
<dbReference type="STRING" id="43775.SAMN04489760_11836"/>